<reference evidence="2" key="1">
    <citation type="journal article" date="2022" name="Plant J.">
        <title>Strategies of tolerance reflected in two North American maple genomes.</title>
        <authorList>
            <person name="McEvoy S.L."/>
            <person name="Sezen U.U."/>
            <person name="Trouern-Trend A."/>
            <person name="McMahon S.M."/>
            <person name="Schaberg P.G."/>
            <person name="Yang J."/>
            <person name="Wegrzyn J.L."/>
            <person name="Swenson N.G."/>
        </authorList>
    </citation>
    <scope>NUCLEOTIDE SEQUENCE</scope>
    <source>
        <strain evidence="2">NS2018</strain>
    </source>
</reference>
<dbReference type="AlphaFoldDB" id="A0AA39S6C5"/>
<keyword evidence="3" id="KW-1185">Reference proteome</keyword>
<protein>
    <recommendedName>
        <fullName evidence="4">Ty3 transposon capsid-like protein domain-containing protein</fullName>
    </recommendedName>
</protein>
<feature type="compositionally biased region" description="Basic and acidic residues" evidence="1">
    <location>
        <begin position="190"/>
        <end position="218"/>
    </location>
</feature>
<gene>
    <name evidence="2" type="ORF">LWI29_006349</name>
</gene>
<sequence length="361" mass="40784">MRDWTGDLAAEGQFMGSGENRGEVLQNMKVIGEEKGTIVGALESRRSIFHILMVEIHMSGWTRWSTTFRYTKWQGPIGFLLDASTLMERLIAGGDGSKLNMSKMLDKLKQEGRIPVYIEEFRRLQILVRGWSDESLLGTFIEGLKPWLARELKLKQPQRLTEAIRMTEILEDSYYSDKKPFKESSGSKNFKSESNKDSRKGKGAIEDSSKKESKDVKKLTMEEVQERIKKGMCFKCGEKWNKDHRCRTGKVFMIIDSSESDDDDVVSDGEATSDEGELRVTELGEKNCEAELSLNAMFGVSKPSTMRLMAWVGKFEVSMLVDSSSSHNFVNANIVRKIGLRGAAIEPFDVKVANGEKLKCE</sequence>
<organism evidence="2 3">
    <name type="scientific">Acer saccharum</name>
    <name type="common">Sugar maple</name>
    <dbReference type="NCBI Taxonomy" id="4024"/>
    <lineage>
        <taxon>Eukaryota</taxon>
        <taxon>Viridiplantae</taxon>
        <taxon>Streptophyta</taxon>
        <taxon>Embryophyta</taxon>
        <taxon>Tracheophyta</taxon>
        <taxon>Spermatophyta</taxon>
        <taxon>Magnoliopsida</taxon>
        <taxon>eudicotyledons</taxon>
        <taxon>Gunneridae</taxon>
        <taxon>Pentapetalae</taxon>
        <taxon>rosids</taxon>
        <taxon>malvids</taxon>
        <taxon>Sapindales</taxon>
        <taxon>Sapindaceae</taxon>
        <taxon>Hippocastanoideae</taxon>
        <taxon>Acereae</taxon>
        <taxon>Acer</taxon>
    </lineage>
</organism>
<feature type="region of interest" description="Disordered" evidence="1">
    <location>
        <begin position="178"/>
        <end position="218"/>
    </location>
</feature>
<dbReference type="PANTHER" id="PTHR15503">
    <property type="entry name" value="LDOC1 RELATED"/>
    <property type="match status" value="1"/>
</dbReference>
<evidence type="ECO:0008006" key="4">
    <source>
        <dbReference type="Google" id="ProtNLM"/>
    </source>
</evidence>
<dbReference type="InterPro" id="IPR032567">
    <property type="entry name" value="RTL1-rel"/>
</dbReference>
<name>A0AA39S6C5_ACESA</name>
<evidence type="ECO:0000313" key="2">
    <source>
        <dbReference type="EMBL" id="KAK0586401.1"/>
    </source>
</evidence>
<dbReference type="Proteomes" id="UP001168877">
    <property type="component" value="Unassembled WGS sequence"/>
</dbReference>
<dbReference type="CDD" id="cd00303">
    <property type="entry name" value="retropepsin_like"/>
    <property type="match status" value="1"/>
</dbReference>
<reference evidence="2" key="2">
    <citation type="submission" date="2023-06" db="EMBL/GenBank/DDBJ databases">
        <authorList>
            <person name="Swenson N.G."/>
            <person name="Wegrzyn J.L."/>
            <person name="Mcevoy S.L."/>
        </authorList>
    </citation>
    <scope>NUCLEOTIDE SEQUENCE</scope>
    <source>
        <strain evidence="2">NS2018</strain>
        <tissue evidence="2">Leaf</tissue>
    </source>
</reference>
<evidence type="ECO:0000313" key="3">
    <source>
        <dbReference type="Proteomes" id="UP001168877"/>
    </source>
</evidence>
<dbReference type="PANTHER" id="PTHR15503:SF22">
    <property type="entry name" value="TRANSPOSON TY3-I GAG POLYPROTEIN"/>
    <property type="match status" value="1"/>
</dbReference>
<accession>A0AA39S6C5</accession>
<comment type="caution">
    <text evidence="2">The sequence shown here is derived from an EMBL/GenBank/DDBJ whole genome shotgun (WGS) entry which is preliminary data.</text>
</comment>
<evidence type="ECO:0000256" key="1">
    <source>
        <dbReference type="SAM" id="MobiDB-lite"/>
    </source>
</evidence>
<proteinExistence type="predicted"/>
<dbReference type="EMBL" id="JAUESC010000382">
    <property type="protein sequence ID" value="KAK0586401.1"/>
    <property type="molecule type" value="Genomic_DNA"/>
</dbReference>